<protein>
    <submittedName>
        <fullName evidence="1 2">Uncharacterized protein</fullName>
    </submittedName>
</protein>
<accession>A0A2K1IF19</accession>
<dbReference type="InParanoid" id="A0A2K1IF19"/>
<dbReference type="AlphaFoldDB" id="A0A2K1IF19"/>
<evidence type="ECO:0000313" key="2">
    <source>
        <dbReference type="EnsemblPlants" id="PAC:32909417.CDS.1"/>
    </source>
</evidence>
<reference evidence="1 3" key="1">
    <citation type="journal article" date="2008" name="Science">
        <title>The Physcomitrella genome reveals evolutionary insights into the conquest of land by plants.</title>
        <authorList>
            <person name="Rensing S."/>
            <person name="Lang D."/>
            <person name="Zimmer A."/>
            <person name="Terry A."/>
            <person name="Salamov A."/>
            <person name="Shapiro H."/>
            <person name="Nishiyama T."/>
            <person name="Perroud P.-F."/>
            <person name="Lindquist E."/>
            <person name="Kamisugi Y."/>
            <person name="Tanahashi T."/>
            <person name="Sakakibara K."/>
            <person name="Fujita T."/>
            <person name="Oishi K."/>
            <person name="Shin-I T."/>
            <person name="Kuroki Y."/>
            <person name="Toyoda A."/>
            <person name="Suzuki Y."/>
            <person name="Hashimoto A."/>
            <person name="Yamaguchi K."/>
            <person name="Sugano A."/>
            <person name="Kohara Y."/>
            <person name="Fujiyama A."/>
            <person name="Anterola A."/>
            <person name="Aoki S."/>
            <person name="Ashton N."/>
            <person name="Barbazuk W.B."/>
            <person name="Barker E."/>
            <person name="Bennetzen J."/>
            <person name="Bezanilla M."/>
            <person name="Blankenship R."/>
            <person name="Cho S.H."/>
            <person name="Dutcher S."/>
            <person name="Estelle M."/>
            <person name="Fawcett J.A."/>
            <person name="Gundlach H."/>
            <person name="Hanada K."/>
            <person name="Heyl A."/>
            <person name="Hicks K.A."/>
            <person name="Hugh J."/>
            <person name="Lohr M."/>
            <person name="Mayer K."/>
            <person name="Melkozernov A."/>
            <person name="Murata T."/>
            <person name="Nelson D."/>
            <person name="Pils B."/>
            <person name="Prigge M."/>
            <person name="Reiss B."/>
            <person name="Renner T."/>
            <person name="Rombauts S."/>
            <person name="Rushton P."/>
            <person name="Sanderfoot A."/>
            <person name="Schween G."/>
            <person name="Shiu S.-H."/>
            <person name="Stueber K."/>
            <person name="Theodoulou F.L."/>
            <person name="Tu H."/>
            <person name="Van de Peer Y."/>
            <person name="Verrier P.J."/>
            <person name="Waters E."/>
            <person name="Wood A."/>
            <person name="Yang L."/>
            <person name="Cove D."/>
            <person name="Cuming A."/>
            <person name="Hasebe M."/>
            <person name="Lucas S."/>
            <person name="Mishler D.B."/>
            <person name="Reski R."/>
            <person name="Grigoriev I."/>
            <person name="Quatrano R.S."/>
            <person name="Boore J.L."/>
        </authorList>
    </citation>
    <scope>NUCLEOTIDE SEQUENCE [LARGE SCALE GENOMIC DNA]</scope>
    <source>
        <strain evidence="2 3">cv. Gransden 2004</strain>
    </source>
</reference>
<name>A0A2K1IF19_PHYPA</name>
<gene>
    <name evidence="1" type="ORF">PHYPA_028456</name>
</gene>
<dbReference type="EMBL" id="ABEU02000024">
    <property type="protein sequence ID" value="PNR27864.1"/>
    <property type="molecule type" value="Genomic_DNA"/>
</dbReference>
<dbReference type="EnsemblPlants" id="Pp3c24_89V3.1">
    <property type="protein sequence ID" value="PAC:32909417.CDS.1"/>
    <property type="gene ID" value="Pp3c24_89"/>
</dbReference>
<dbReference type="Proteomes" id="UP000006727">
    <property type="component" value="Chromosome 24"/>
</dbReference>
<proteinExistence type="predicted"/>
<reference evidence="1 3" key="2">
    <citation type="journal article" date="2018" name="Plant J.">
        <title>The Physcomitrella patens chromosome-scale assembly reveals moss genome structure and evolution.</title>
        <authorList>
            <person name="Lang D."/>
            <person name="Ullrich K.K."/>
            <person name="Murat F."/>
            <person name="Fuchs J."/>
            <person name="Jenkins J."/>
            <person name="Haas F.B."/>
            <person name="Piednoel M."/>
            <person name="Gundlach H."/>
            <person name="Van Bel M."/>
            <person name="Meyberg R."/>
            <person name="Vives C."/>
            <person name="Morata J."/>
            <person name="Symeonidi A."/>
            <person name="Hiss M."/>
            <person name="Muchero W."/>
            <person name="Kamisugi Y."/>
            <person name="Saleh O."/>
            <person name="Blanc G."/>
            <person name="Decker E.L."/>
            <person name="van Gessel N."/>
            <person name="Grimwood J."/>
            <person name="Hayes R.D."/>
            <person name="Graham S.W."/>
            <person name="Gunter L.E."/>
            <person name="McDaniel S.F."/>
            <person name="Hoernstein S.N.W."/>
            <person name="Larsson A."/>
            <person name="Li F.W."/>
            <person name="Perroud P.F."/>
            <person name="Phillips J."/>
            <person name="Ranjan P."/>
            <person name="Rokshar D.S."/>
            <person name="Rothfels C.J."/>
            <person name="Schneider L."/>
            <person name="Shu S."/>
            <person name="Stevenson D.W."/>
            <person name="Thummler F."/>
            <person name="Tillich M."/>
            <person name="Villarreal Aguilar J.C."/>
            <person name="Widiez T."/>
            <person name="Wong G.K."/>
            <person name="Wymore A."/>
            <person name="Zhang Y."/>
            <person name="Zimmer A.D."/>
            <person name="Quatrano R.S."/>
            <person name="Mayer K.F.X."/>
            <person name="Goodstein D."/>
            <person name="Casacuberta J.M."/>
            <person name="Vandepoele K."/>
            <person name="Reski R."/>
            <person name="Cuming A.C."/>
            <person name="Tuskan G.A."/>
            <person name="Maumus F."/>
            <person name="Salse J."/>
            <person name="Schmutz J."/>
            <person name="Rensing S.A."/>
        </authorList>
    </citation>
    <scope>NUCLEOTIDE SEQUENCE [LARGE SCALE GENOMIC DNA]</scope>
    <source>
        <strain evidence="2 3">cv. Gransden 2004</strain>
    </source>
</reference>
<keyword evidence="3" id="KW-1185">Reference proteome</keyword>
<dbReference type="Gramene" id="Pp3c24_89V3.1">
    <property type="protein sequence ID" value="PAC:32909417.CDS.1"/>
    <property type="gene ID" value="Pp3c24_89"/>
</dbReference>
<dbReference type="PANTHER" id="PTHR34724:SF2">
    <property type="entry name" value="OS12G0596101 PROTEIN"/>
    <property type="match status" value="1"/>
</dbReference>
<dbReference type="PANTHER" id="PTHR34724">
    <property type="entry name" value="OS12G0596101 PROTEIN"/>
    <property type="match status" value="1"/>
</dbReference>
<organism evidence="1">
    <name type="scientific">Physcomitrium patens</name>
    <name type="common">Spreading-leaved earth moss</name>
    <name type="synonym">Physcomitrella patens</name>
    <dbReference type="NCBI Taxonomy" id="3218"/>
    <lineage>
        <taxon>Eukaryota</taxon>
        <taxon>Viridiplantae</taxon>
        <taxon>Streptophyta</taxon>
        <taxon>Embryophyta</taxon>
        <taxon>Bryophyta</taxon>
        <taxon>Bryophytina</taxon>
        <taxon>Bryopsida</taxon>
        <taxon>Funariidae</taxon>
        <taxon>Funariales</taxon>
        <taxon>Funariaceae</taxon>
        <taxon>Physcomitrium</taxon>
    </lineage>
</organism>
<sequence>MCYSVECSHCGKTSWAGCGLHVRGVYNTIPDKDKDLCLCKGWPGVELPPHLAARVPESATGSGCHIL</sequence>
<reference evidence="2" key="3">
    <citation type="submission" date="2020-12" db="UniProtKB">
        <authorList>
            <consortium name="EnsemblPlants"/>
        </authorList>
    </citation>
    <scope>IDENTIFICATION</scope>
</reference>
<evidence type="ECO:0000313" key="1">
    <source>
        <dbReference type="EMBL" id="PNR27864.1"/>
    </source>
</evidence>
<dbReference type="STRING" id="3218.A0A2K1IF19"/>
<evidence type="ECO:0000313" key="3">
    <source>
        <dbReference type="Proteomes" id="UP000006727"/>
    </source>
</evidence>
<dbReference type="PaxDb" id="3218-PP1S268_12V6.1"/>